<organism evidence="13 14">
    <name type="scientific">Kordiimonas lacus</name>
    <dbReference type="NCBI Taxonomy" id="637679"/>
    <lineage>
        <taxon>Bacteria</taxon>
        <taxon>Pseudomonadati</taxon>
        <taxon>Pseudomonadota</taxon>
        <taxon>Alphaproteobacteria</taxon>
        <taxon>Kordiimonadales</taxon>
        <taxon>Kordiimonadaceae</taxon>
        <taxon>Kordiimonas</taxon>
    </lineage>
</organism>
<keyword evidence="6 8" id="KW-0472">Membrane</keyword>
<dbReference type="Proteomes" id="UP000183685">
    <property type="component" value="Unassembled WGS sequence"/>
</dbReference>
<keyword evidence="2 8" id="KW-0813">Transport</keyword>
<evidence type="ECO:0000256" key="8">
    <source>
        <dbReference type="PROSITE-ProRule" id="PRU01360"/>
    </source>
</evidence>
<feature type="signal peptide" evidence="10">
    <location>
        <begin position="1"/>
        <end position="29"/>
    </location>
</feature>
<evidence type="ECO:0000313" key="13">
    <source>
        <dbReference type="EMBL" id="SDE67628.1"/>
    </source>
</evidence>
<keyword evidence="14" id="KW-1185">Reference proteome</keyword>
<evidence type="ECO:0000256" key="5">
    <source>
        <dbReference type="ARBA" id="ARBA00023077"/>
    </source>
</evidence>
<comment type="similarity">
    <text evidence="8 9">Belongs to the TonB-dependent receptor family.</text>
</comment>
<dbReference type="STRING" id="637679.GCA_001550055_01472"/>
<dbReference type="GO" id="GO:0015344">
    <property type="term" value="F:siderophore uptake transmembrane transporter activity"/>
    <property type="evidence" value="ECO:0007669"/>
    <property type="project" value="TreeGrafter"/>
</dbReference>
<evidence type="ECO:0000256" key="4">
    <source>
        <dbReference type="ARBA" id="ARBA00022692"/>
    </source>
</evidence>
<proteinExistence type="inferred from homology"/>
<keyword evidence="7 8" id="KW-0998">Cell outer membrane</keyword>
<dbReference type="GO" id="GO:0044718">
    <property type="term" value="P:siderophore transmembrane transport"/>
    <property type="evidence" value="ECO:0007669"/>
    <property type="project" value="TreeGrafter"/>
</dbReference>
<reference evidence="13 14" key="1">
    <citation type="submission" date="2016-10" db="EMBL/GenBank/DDBJ databases">
        <authorList>
            <person name="de Groot N.N."/>
        </authorList>
    </citation>
    <scope>NUCLEOTIDE SEQUENCE [LARGE SCALE GENOMIC DNA]</scope>
    <source>
        <strain evidence="13 14">CGMCC 1.9109</strain>
    </source>
</reference>
<accession>A0A1G7EVE5</accession>
<evidence type="ECO:0000256" key="6">
    <source>
        <dbReference type="ARBA" id="ARBA00023136"/>
    </source>
</evidence>
<name>A0A1G7EVE5_9PROT</name>
<dbReference type="Gene3D" id="2.40.170.20">
    <property type="entry name" value="TonB-dependent receptor, beta-barrel domain"/>
    <property type="match status" value="1"/>
</dbReference>
<dbReference type="SUPFAM" id="SSF56935">
    <property type="entry name" value="Porins"/>
    <property type="match status" value="1"/>
</dbReference>
<dbReference type="InterPro" id="IPR036942">
    <property type="entry name" value="Beta-barrel_TonB_sf"/>
</dbReference>
<dbReference type="EMBL" id="FNAK01000009">
    <property type="protein sequence ID" value="SDE67628.1"/>
    <property type="molecule type" value="Genomic_DNA"/>
</dbReference>
<dbReference type="GO" id="GO:0009279">
    <property type="term" value="C:cell outer membrane"/>
    <property type="evidence" value="ECO:0007669"/>
    <property type="project" value="UniProtKB-SubCell"/>
</dbReference>
<keyword evidence="5 9" id="KW-0798">TonB box</keyword>
<protein>
    <submittedName>
        <fullName evidence="13">Iron complex outermembrane recepter protein</fullName>
    </submittedName>
</protein>
<dbReference type="PROSITE" id="PS52016">
    <property type="entry name" value="TONB_DEPENDENT_REC_3"/>
    <property type="match status" value="1"/>
</dbReference>
<feature type="domain" description="TonB-dependent receptor plug" evidence="12">
    <location>
        <begin position="55"/>
        <end position="157"/>
    </location>
</feature>
<dbReference type="Gene3D" id="2.170.130.10">
    <property type="entry name" value="TonB-dependent receptor, plug domain"/>
    <property type="match status" value="1"/>
</dbReference>
<evidence type="ECO:0000256" key="3">
    <source>
        <dbReference type="ARBA" id="ARBA00022452"/>
    </source>
</evidence>
<dbReference type="InterPro" id="IPR039426">
    <property type="entry name" value="TonB-dep_rcpt-like"/>
</dbReference>
<comment type="subcellular location">
    <subcellularLocation>
        <location evidence="1 8">Cell outer membrane</location>
        <topology evidence="1 8">Multi-pass membrane protein</topology>
    </subcellularLocation>
</comment>
<keyword evidence="3 8" id="KW-1134">Transmembrane beta strand</keyword>
<evidence type="ECO:0000256" key="1">
    <source>
        <dbReference type="ARBA" id="ARBA00004571"/>
    </source>
</evidence>
<sequence length="712" mass="77235">MFCLSGEKLMMSASAIAISIVGLSASVSAQDAGSVDGALMEEIVISGSRLPASIESMPGSVTIIGQEELGKQLAVTTDLEAILGQLVPGMGTSSASPANFTTSLRGRKPVFFIDGVPITPTLNDVGRELRLIDPAVIQRIEVVRGSSALYGNSAGAGFINYITGPGKKGENSFTTEVGTQFSLTDLGNGFRPSVRQSMSGGSDAFDYVASGYYEKVGGFFDADGDRIAPIPNGFSGLADSDIYSLYGKIGFDFAEDQRLEASINKYRQKQDTDYTLLAGDVSQGVKATAVPKDGVDEEESDQFHNNLVGTLTYTHNDVMGTGLTLQGYYQRSKSVFGYSANRFPLTDKPSAQSDTESKKYGFRLDLRTPLAFLSDGAELLWGADYLHDDTVAGLVDGREFAPTQVLKSRAVFGQLFVPLFDKFTLTAGVRHEKADLTIKDFTSLFTLAEITGGTLEYSATPVNIGLTYDVSDRVSLFGGFSQGFEVASVGRVLRSYPVDVNVEILSPEPNLIDSYEGGVRTHFDNITTELAVFYTTSTNALTFSPDPNNPANNVIESRTADEVYGIEFTIAADLSDTWRAGGSYTWLEGKEDRDLDGTFERYIQHRRIPPRKLTAYVEHDFADTWRVRVQGLYSGSRKKFPGSTAFWEGDVNDWFLLDVSVSGDVGPGTLTIGVNNALNTDYFTHISETAQRSDRYSKAPGATASIRYRISY</sequence>
<dbReference type="InterPro" id="IPR037066">
    <property type="entry name" value="Plug_dom_sf"/>
</dbReference>
<evidence type="ECO:0000313" key="14">
    <source>
        <dbReference type="Proteomes" id="UP000183685"/>
    </source>
</evidence>
<evidence type="ECO:0000259" key="12">
    <source>
        <dbReference type="Pfam" id="PF07715"/>
    </source>
</evidence>
<dbReference type="Pfam" id="PF07715">
    <property type="entry name" value="Plug"/>
    <property type="match status" value="1"/>
</dbReference>
<dbReference type="PANTHER" id="PTHR30069:SF42">
    <property type="entry name" value="FERRIC AEROBACTIN RECEPTOR"/>
    <property type="match status" value="1"/>
</dbReference>
<evidence type="ECO:0000256" key="9">
    <source>
        <dbReference type="RuleBase" id="RU003357"/>
    </source>
</evidence>
<evidence type="ECO:0000259" key="11">
    <source>
        <dbReference type="Pfam" id="PF00593"/>
    </source>
</evidence>
<feature type="domain" description="TonB-dependent receptor-like beta-barrel" evidence="11">
    <location>
        <begin position="257"/>
        <end position="676"/>
    </location>
</feature>
<dbReference type="Pfam" id="PF00593">
    <property type="entry name" value="TonB_dep_Rec_b-barrel"/>
    <property type="match status" value="1"/>
</dbReference>
<keyword evidence="4 8" id="KW-0812">Transmembrane</keyword>
<evidence type="ECO:0000256" key="2">
    <source>
        <dbReference type="ARBA" id="ARBA00022448"/>
    </source>
</evidence>
<dbReference type="AlphaFoldDB" id="A0A1G7EVE5"/>
<evidence type="ECO:0000256" key="10">
    <source>
        <dbReference type="SAM" id="SignalP"/>
    </source>
</evidence>
<dbReference type="InterPro" id="IPR000531">
    <property type="entry name" value="Beta-barrel_TonB"/>
</dbReference>
<evidence type="ECO:0000256" key="7">
    <source>
        <dbReference type="ARBA" id="ARBA00023237"/>
    </source>
</evidence>
<dbReference type="InterPro" id="IPR012910">
    <property type="entry name" value="Plug_dom"/>
</dbReference>
<dbReference type="CDD" id="cd01347">
    <property type="entry name" value="ligand_gated_channel"/>
    <property type="match status" value="1"/>
</dbReference>
<dbReference type="PANTHER" id="PTHR30069">
    <property type="entry name" value="TONB-DEPENDENT OUTER MEMBRANE RECEPTOR"/>
    <property type="match status" value="1"/>
</dbReference>
<gene>
    <name evidence="13" type="ORF">SAMN04488071_3500</name>
</gene>
<feature type="chain" id="PRO_5010270632" evidence="10">
    <location>
        <begin position="30"/>
        <end position="712"/>
    </location>
</feature>
<dbReference type="RefSeq" id="WP_068303223.1">
    <property type="nucleotide sequence ID" value="NZ_FNAK01000009.1"/>
</dbReference>
<keyword evidence="10" id="KW-0732">Signal</keyword>